<comment type="caution">
    <text evidence="11">The sequence shown here is derived from an EMBL/GenBank/DDBJ whole genome shotgun (WGS) entry which is preliminary data.</text>
</comment>
<sequence>MQVILLERVENLGAMGDVVTVKNGFARNYLLPQDKALRATDANKARFEREREILEKRNAERRDEAAKSGEGVDGESYVLIRQAGENGHLYGSVTSRDVAEAVSTDALKVGRSQVVLDMPIKTLGLHEVRIRLHPEVTVTVTINVARTEDEAERQAAGEDVIATAADEDRAIAEAQAAELFEAGAEPDELGEGSDDTAEAEAADAAGEDEED</sequence>
<comment type="similarity">
    <text evidence="1 7">Belongs to the bacterial ribosomal protein bL9 family.</text>
</comment>
<keyword evidence="8" id="KW-0175">Coiled coil</keyword>
<dbReference type="HAMAP" id="MF_00503">
    <property type="entry name" value="Ribosomal_bL9"/>
    <property type="match status" value="1"/>
</dbReference>
<dbReference type="Proteomes" id="UP001310692">
    <property type="component" value="Unassembled WGS sequence"/>
</dbReference>
<dbReference type="Pfam" id="PF03948">
    <property type="entry name" value="Ribosomal_L9_C"/>
    <property type="match status" value="1"/>
</dbReference>
<evidence type="ECO:0000256" key="3">
    <source>
        <dbReference type="ARBA" id="ARBA00022884"/>
    </source>
</evidence>
<evidence type="ECO:0000256" key="4">
    <source>
        <dbReference type="ARBA" id="ARBA00022980"/>
    </source>
</evidence>
<dbReference type="PROSITE" id="PS00651">
    <property type="entry name" value="RIBOSOMAL_L9"/>
    <property type="match status" value="1"/>
</dbReference>
<dbReference type="InterPro" id="IPR036791">
    <property type="entry name" value="Ribosomal_bL9_C_sf"/>
</dbReference>
<dbReference type="PANTHER" id="PTHR21368">
    <property type="entry name" value="50S RIBOSOMAL PROTEIN L9"/>
    <property type="match status" value="1"/>
</dbReference>
<dbReference type="Pfam" id="PF01281">
    <property type="entry name" value="Ribosomal_L9_N"/>
    <property type="match status" value="1"/>
</dbReference>
<evidence type="ECO:0000256" key="6">
    <source>
        <dbReference type="ARBA" id="ARBA00035292"/>
    </source>
</evidence>
<dbReference type="Gene3D" id="3.40.5.10">
    <property type="entry name" value="Ribosomal protein L9, N-terminal domain"/>
    <property type="match status" value="1"/>
</dbReference>
<dbReference type="InterPro" id="IPR000244">
    <property type="entry name" value="Ribosomal_bL9"/>
</dbReference>
<evidence type="ECO:0000313" key="12">
    <source>
        <dbReference type="Proteomes" id="UP001310692"/>
    </source>
</evidence>
<evidence type="ECO:0000256" key="9">
    <source>
        <dbReference type="SAM" id="MobiDB-lite"/>
    </source>
</evidence>
<keyword evidence="2 7" id="KW-0699">rRNA-binding</keyword>
<dbReference type="GO" id="GO:0005840">
    <property type="term" value="C:ribosome"/>
    <property type="evidence" value="ECO:0007669"/>
    <property type="project" value="UniProtKB-KW"/>
</dbReference>
<feature type="coiled-coil region" evidence="8">
    <location>
        <begin position="37"/>
        <end position="64"/>
    </location>
</feature>
<dbReference type="InterPro" id="IPR036935">
    <property type="entry name" value="Ribosomal_bL9_N_sf"/>
</dbReference>
<dbReference type="InterPro" id="IPR009027">
    <property type="entry name" value="Ribosomal_bL9/RNase_H1_N"/>
</dbReference>
<feature type="domain" description="Ribosomal protein L9" evidence="10">
    <location>
        <begin position="13"/>
        <end position="40"/>
    </location>
</feature>
<comment type="function">
    <text evidence="7">Binds to the 23S rRNA.</text>
</comment>
<dbReference type="EMBL" id="JAZDRO010000004">
    <property type="protein sequence ID" value="MEE2567175.1"/>
    <property type="molecule type" value="Genomic_DNA"/>
</dbReference>
<evidence type="ECO:0000313" key="11">
    <source>
        <dbReference type="EMBL" id="MEE2567175.1"/>
    </source>
</evidence>
<feature type="compositionally biased region" description="Acidic residues" evidence="9">
    <location>
        <begin position="184"/>
        <end position="211"/>
    </location>
</feature>
<name>A0ABU7M198_9PROT</name>
<proteinExistence type="inferred from homology"/>
<keyword evidence="4 7" id="KW-0689">Ribosomal protein</keyword>
<evidence type="ECO:0000259" key="10">
    <source>
        <dbReference type="PROSITE" id="PS00651"/>
    </source>
</evidence>
<evidence type="ECO:0000256" key="7">
    <source>
        <dbReference type="HAMAP-Rule" id="MF_00503"/>
    </source>
</evidence>
<dbReference type="InterPro" id="IPR020070">
    <property type="entry name" value="Ribosomal_bL9_N"/>
</dbReference>
<keyword evidence="3 7" id="KW-0694">RNA-binding</keyword>
<evidence type="ECO:0000256" key="5">
    <source>
        <dbReference type="ARBA" id="ARBA00023274"/>
    </source>
</evidence>
<keyword evidence="5 7" id="KW-0687">Ribonucleoprotein</keyword>
<gene>
    <name evidence="7 11" type="primary">rplI</name>
    <name evidence="11" type="ORF">V0U35_10855</name>
</gene>
<dbReference type="SUPFAM" id="SSF55653">
    <property type="entry name" value="Ribosomal protein L9 C-domain"/>
    <property type="match status" value="1"/>
</dbReference>
<dbReference type="RefSeq" id="WP_330196735.1">
    <property type="nucleotide sequence ID" value="NZ_JAZDRO010000004.1"/>
</dbReference>
<protein>
    <recommendedName>
        <fullName evidence="6 7">Large ribosomal subunit protein bL9</fullName>
    </recommendedName>
</protein>
<dbReference type="InterPro" id="IPR020594">
    <property type="entry name" value="Ribosomal_bL9_bac/chp"/>
</dbReference>
<evidence type="ECO:0000256" key="1">
    <source>
        <dbReference type="ARBA" id="ARBA00010605"/>
    </source>
</evidence>
<feature type="region of interest" description="Disordered" evidence="9">
    <location>
        <begin position="180"/>
        <end position="211"/>
    </location>
</feature>
<evidence type="ECO:0000256" key="8">
    <source>
        <dbReference type="SAM" id="Coils"/>
    </source>
</evidence>
<keyword evidence="12" id="KW-1185">Reference proteome</keyword>
<dbReference type="InterPro" id="IPR020069">
    <property type="entry name" value="Ribosomal_bL9_C"/>
</dbReference>
<dbReference type="SUPFAM" id="SSF55658">
    <property type="entry name" value="L9 N-domain-like"/>
    <property type="match status" value="1"/>
</dbReference>
<dbReference type="Gene3D" id="3.10.430.100">
    <property type="entry name" value="Ribosomal protein L9, C-terminal domain"/>
    <property type="match status" value="1"/>
</dbReference>
<dbReference type="NCBIfam" id="TIGR00158">
    <property type="entry name" value="L9"/>
    <property type="match status" value="1"/>
</dbReference>
<accession>A0ABU7M198</accession>
<evidence type="ECO:0000256" key="2">
    <source>
        <dbReference type="ARBA" id="ARBA00022730"/>
    </source>
</evidence>
<organism evidence="11 12">
    <name type="scientific">Hyphobacterium marinum</name>
    <dbReference type="NCBI Taxonomy" id="3116574"/>
    <lineage>
        <taxon>Bacteria</taxon>
        <taxon>Pseudomonadati</taxon>
        <taxon>Pseudomonadota</taxon>
        <taxon>Alphaproteobacteria</taxon>
        <taxon>Maricaulales</taxon>
        <taxon>Maricaulaceae</taxon>
        <taxon>Hyphobacterium</taxon>
    </lineage>
</organism>
<reference evidence="11 12" key="1">
    <citation type="submission" date="2024-01" db="EMBL/GenBank/DDBJ databases">
        <title>Hyphobacterium bacterium isolated from marine sediment.</title>
        <authorList>
            <person name="Zhao S."/>
        </authorList>
    </citation>
    <scope>NUCLEOTIDE SEQUENCE [LARGE SCALE GENOMIC DNA]</scope>
    <source>
        <strain evidence="11 12">Y60-23</strain>
    </source>
</reference>